<protein>
    <submittedName>
        <fullName evidence="2">Solute carrier family 39 (Zinc transporter), member 1/2/3</fullName>
    </submittedName>
</protein>
<keyword evidence="1" id="KW-1133">Transmembrane helix</keyword>
<accession>A0A854Q7G8</accession>
<dbReference type="EMBL" id="AMKT01000067">
    <property type="protein sequence ID" value="OXG16591.1"/>
    <property type="molecule type" value="Genomic_DNA"/>
</dbReference>
<dbReference type="AlphaFoldDB" id="A0A854Q7G8"/>
<evidence type="ECO:0000313" key="2">
    <source>
        <dbReference type="EMBL" id="OXG16591.1"/>
    </source>
</evidence>
<proteinExistence type="predicted"/>
<gene>
    <name evidence="2" type="ORF">C361_04961</name>
</gene>
<keyword evidence="1" id="KW-0472">Membrane</keyword>
<evidence type="ECO:0000313" key="3">
    <source>
        <dbReference type="Proteomes" id="UP000199727"/>
    </source>
</evidence>
<reference evidence="2 3" key="1">
    <citation type="submission" date="2017-06" db="EMBL/GenBank/DDBJ databases">
        <title>Global population genomics of the pathogenic fungus Cryptococcus neoformans var. grubii.</title>
        <authorList>
            <person name="Cuomo C."/>
            <person name="Litvintseva A."/>
            <person name="Chen Y."/>
            <person name="Young S."/>
            <person name="Zeng Q."/>
            <person name="Chapman S."/>
            <person name="Gujja S."/>
            <person name="Saif S."/>
            <person name="Birren B."/>
        </authorList>
    </citation>
    <scope>NUCLEOTIDE SEQUENCE [LARGE SCALE GENOMIC DNA]</scope>
    <source>
        <strain evidence="2 3">Tu259-1</strain>
    </source>
</reference>
<keyword evidence="1" id="KW-0812">Transmembrane</keyword>
<feature type="transmembrane region" description="Helical" evidence="1">
    <location>
        <begin position="92"/>
        <end position="112"/>
    </location>
</feature>
<name>A0A854Q7G8_CRYNE</name>
<sequence>MGKPYRQPPVRSNGIIRTRVKRRGPNPLIMSRKLQHNQQHLMGFSLSEKGALQPIAITLACFATARADFIDEIADNADSSCAAGEATGDYDMSLHVASVFVLLVASGLGVFYL</sequence>
<evidence type="ECO:0000256" key="1">
    <source>
        <dbReference type="SAM" id="Phobius"/>
    </source>
</evidence>
<dbReference type="Proteomes" id="UP000199727">
    <property type="component" value="Unassembled WGS sequence"/>
</dbReference>
<organism evidence="2 3">
    <name type="scientific">Cryptococcus neoformans Tu259-1</name>
    <dbReference type="NCBI Taxonomy" id="1230072"/>
    <lineage>
        <taxon>Eukaryota</taxon>
        <taxon>Fungi</taxon>
        <taxon>Dikarya</taxon>
        <taxon>Basidiomycota</taxon>
        <taxon>Agaricomycotina</taxon>
        <taxon>Tremellomycetes</taxon>
        <taxon>Tremellales</taxon>
        <taxon>Cryptococcaceae</taxon>
        <taxon>Cryptococcus</taxon>
        <taxon>Cryptococcus neoformans species complex</taxon>
    </lineage>
</organism>
<comment type="caution">
    <text evidence="2">The sequence shown here is derived from an EMBL/GenBank/DDBJ whole genome shotgun (WGS) entry which is preliminary data.</text>
</comment>